<keyword evidence="1" id="KW-0812">Transmembrane</keyword>
<organism evidence="2 3">
    <name type="scientific">Phocaeicola dorei CL02T12C06</name>
    <dbReference type="NCBI Taxonomy" id="997876"/>
    <lineage>
        <taxon>Bacteria</taxon>
        <taxon>Pseudomonadati</taxon>
        <taxon>Bacteroidota</taxon>
        <taxon>Bacteroidia</taxon>
        <taxon>Bacteroidales</taxon>
        <taxon>Bacteroidaceae</taxon>
        <taxon>Phocaeicola</taxon>
    </lineage>
</organism>
<reference evidence="2 3" key="1">
    <citation type="submission" date="2012-02" db="EMBL/GenBank/DDBJ databases">
        <title>The Genome Sequence of Bacteroides dorei CL02T12C06.</title>
        <authorList>
            <consortium name="The Broad Institute Genome Sequencing Platform"/>
            <person name="Earl A."/>
            <person name="Ward D."/>
            <person name="Feldgarden M."/>
            <person name="Gevers D."/>
            <person name="Zitomersky N.L."/>
            <person name="Coyne M.J."/>
            <person name="Comstock L.E."/>
            <person name="Young S.K."/>
            <person name="Zeng Q."/>
            <person name="Gargeya S."/>
            <person name="Fitzgerald M."/>
            <person name="Haas B."/>
            <person name="Abouelleil A."/>
            <person name="Alvarado L."/>
            <person name="Arachchi H.M."/>
            <person name="Berlin A."/>
            <person name="Chapman S.B."/>
            <person name="Gearin G."/>
            <person name="Goldberg J."/>
            <person name="Griggs A."/>
            <person name="Gujja S."/>
            <person name="Hansen M."/>
            <person name="Heiman D."/>
            <person name="Howarth C."/>
            <person name="Larimer J."/>
            <person name="Lui A."/>
            <person name="MacDonald P.J.P."/>
            <person name="McCowen C."/>
            <person name="Montmayeur A."/>
            <person name="Murphy C."/>
            <person name="Neiman D."/>
            <person name="Pearson M."/>
            <person name="Priest M."/>
            <person name="Roberts A."/>
            <person name="Saif S."/>
            <person name="Shea T."/>
            <person name="Sisk P."/>
            <person name="Stolte C."/>
            <person name="Sykes S."/>
            <person name="Wortman J."/>
            <person name="Nusbaum C."/>
            <person name="Birren B."/>
        </authorList>
    </citation>
    <scope>NUCLEOTIDE SEQUENCE [LARGE SCALE GENOMIC DNA]</scope>
    <source>
        <strain evidence="2 3">CL02T12C06</strain>
    </source>
</reference>
<comment type="caution">
    <text evidence="2">The sequence shown here is derived from an EMBL/GenBank/DDBJ whole genome shotgun (WGS) entry which is preliminary data.</text>
</comment>
<protein>
    <submittedName>
        <fullName evidence="2">Uncharacterized protein</fullName>
    </submittedName>
</protein>
<keyword evidence="1" id="KW-0472">Membrane</keyword>
<gene>
    <name evidence="2" type="ORF">HMPREF1064_00929</name>
</gene>
<keyword evidence="1" id="KW-1133">Transmembrane helix</keyword>
<accession>I8WI79</accession>
<name>I8WI79_9BACT</name>
<sequence length="185" mass="21653">MNRNLLKQIWNERRSNAFLWMELFVVFVILWYIVDVVYVTLSIYNLPMGFDIENTYVLRFERMTSKAAAYQPGRTMKEDVADLHEIVNRLAHRPDVEAVSLSQNCIPYNDGANSFSFYLDTVPVRSLKRWITPEYFNVFRWAKHPAPYPPCGGRFPSTRPQTVLTCLHVYGFPLVTLLFTIVLNH</sequence>
<feature type="transmembrane region" description="Helical" evidence="1">
    <location>
        <begin position="162"/>
        <end position="183"/>
    </location>
</feature>
<dbReference type="EMBL" id="AGXJ01000016">
    <property type="protein sequence ID" value="EIY38275.1"/>
    <property type="molecule type" value="Genomic_DNA"/>
</dbReference>
<keyword evidence="3" id="KW-1185">Reference proteome</keyword>
<dbReference type="HOGENOM" id="CLU_1458514_0_0_10"/>
<evidence type="ECO:0000256" key="1">
    <source>
        <dbReference type="SAM" id="Phobius"/>
    </source>
</evidence>
<dbReference type="AlphaFoldDB" id="I8WI79"/>
<feature type="transmembrane region" description="Helical" evidence="1">
    <location>
        <begin position="20"/>
        <end position="41"/>
    </location>
</feature>
<evidence type="ECO:0000313" key="3">
    <source>
        <dbReference type="Proteomes" id="UP000005974"/>
    </source>
</evidence>
<dbReference type="Proteomes" id="UP000005974">
    <property type="component" value="Unassembled WGS sequence"/>
</dbReference>
<evidence type="ECO:0000313" key="2">
    <source>
        <dbReference type="EMBL" id="EIY38275.1"/>
    </source>
</evidence>
<dbReference type="PATRIC" id="fig|997876.3.peg.962"/>
<proteinExistence type="predicted"/>